<dbReference type="Pfam" id="PF07705">
    <property type="entry name" value="CARDB"/>
    <property type="match status" value="1"/>
</dbReference>
<dbReference type="Pfam" id="PF01364">
    <property type="entry name" value="Peptidase_C25"/>
    <property type="match status" value="1"/>
</dbReference>
<evidence type="ECO:0000259" key="4">
    <source>
        <dbReference type="Pfam" id="PF07705"/>
    </source>
</evidence>
<dbReference type="STRING" id="1492898.SY85_22235"/>
<reference evidence="6" key="1">
    <citation type="submission" date="2015-01" db="EMBL/GenBank/DDBJ databases">
        <title>Flavisolibacter sp./LCS9/ whole genome sequencing.</title>
        <authorList>
            <person name="Kim M.K."/>
            <person name="Srinivasan S."/>
            <person name="Lee J.-J."/>
        </authorList>
    </citation>
    <scope>NUCLEOTIDE SEQUENCE [LARGE SCALE GENOMIC DNA]</scope>
    <source>
        <strain evidence="6">LCS9</strain>
    </source>
</reference>
<dbReference type="SUPFAM" id="SSF52129">
    <property type="entry name" value="Caspase-like"/>
    <property type="match status" value="1"/>
</dbReference>
<dbReference type="InterPro" id="IPR013783">
    <property type="entry name" value="Ig-like_fold"/>
</dbReference>
<protein>
    <recommendedName>
        <fullName evidence="7">Gingipain domain-containing protein</fullName>
    </recommendedName>
</protein>
<sequence length="1678" mass="188803">MKKFFVCLLILSGFISKAQVYNNEWIDHSKTYYKFKVGKTGLHRIPQTVVSAAGLGSTPAEYFQLWRNGTQVPIYTTVSSGPMSASDYIEFWGEMNDGRPDKELYRNPGYQLNDKYSLLTDTAVYFLTVDPVVSNNLRLRDVANNVGGNTLAPEPYFMYTVGNYFNKARLNNGYAVNVGETLYSSSYDRGEGWTSAEIGGTPHTYTFSDLNVSTTGPDAKFTIALSGNRVNPRSYRVKVNSDSLLGKQMDYYNDSKDSGTFSASKLAATNKALIEVAQISSVGSDAMVIHKYELTYPRQFNFGAQQNFEFALPASASGNYLEIKNFNFGSVAPVLYDLTNGKRYVGNISTPTIVKVVLEPSLADRRLVLVSQVAANNTSIASLETRKFVDYAQASNQGNYIIITNSLLVPSSGANPIEDYKQYRSSVEGGSHSVVVAMIDELVDQFAFGIKKHPMAVRDFLLYAREQFTVKPKNVLLIGKGVNYVHQRVYENYADLDKLNLVPTFGWPASDILLACDKGYAIPKLPIGRLSVVSPTEISDYLNKIKEYESSQRVSSPLVKDRAWMKNVMHVVGASEPSLQRILDYYMQGYSNTISDTLFGAKVYTISKNSPEVVQEVNNGLIDKLFEDGLSLITYFGHSSVTTLAFDLNGPSKYNNPGKYPFFVALGCMAGDFYNFNTTRFVNKETLSEKFVLAPKRGSISFIASSSYGIPHYLDIYNSRFYKNISVNGYGESIGESMSATVSQTMSYTTQEDFYARSTCEQIALHGDPALKLNYFLKPDFVIEEPNLRVSPSFVSVTDKTFSLNAKILNIGRGINTDLIVEVKRELPNGSSGIIFRDTIPATRFEDSIHVLIPINPISDKGLNKLTVTIDPENLINESYETNNTITKEVVIYNDEIHPIYPYNYSIVNRQGIKLIASTANPFAEEKEYRLEVDTTESFQTPLSVKTIKAVGGIVEFNPGITFNDNSVYYWRVAPVSSSIRTWNSASFVYIPNHDLGFNQSHVDQHQYSEKQQITLNKRGRWNFDSVLQNLNIRNCVTISASSAETDFSIAINGDRSLLRNACGRSILAFNAFDPKTFKMFQNDKSGKYGNISCGRPMSDWTFEFDYLTSSSRRLARDFIDSIPNGYFVVVRNIMRYTQVGGFVNEWMADESTMGAGKTLYHKLKNAGFADLDSFYRHRAFIFIYQKGNSGFKPVSMFSDNEYDVIMLSQNFKTPDSIGHITSPLYGPSRKWKQVKWDGYTADQVSTDKVTFDIIGVRPDGSSQTLFANIDPVEKGQDVSTINPIDYPNLQLRMTSRDSINYTPYQLNFWRVTYDPVPEGAVAPNIFFNMKDTFDVGEPATLKLAYKNVSDVKFADSIKAKLTVTDRNNITHTLSVPRQKPLISGDTLILTYDIPTQNLEGNNTLFVELNPDRDQNEQYYFNNNVFHDFFVKGDTLNPVLDVTFDDRHILNGDIVAAKPRIQIKLKDEARYMLLDNESLVTVQVKYPNEQTPRSFNFNSDTLRFTKAVESSGSENEATIDFMPDLTEDGDYELIVSGKDKSGNRAGELEYRVNFQVVRKPMISNMLNYPNPFTTSTSFVFTITGSDVPQNLRIQIMTITGKVVREITKEELGRLHIGRNITEYKWDGTDQYGQKLGNGVYLYRVITNLNGKALEKYKSANGDTDKYFNNGYGKMYLMR</sequence>
<evidence type="ECO:0000313" key="6">
    <source>
        <dbReference type="Proteomes" id="UP000077177"/>
    </source>
</evidence>
<dbReference type="KEGG" id="fla:SY85_22235"/>
<dbReference type="Gene3D" id="3.40.50.1460">
    <property type="match status" value="1"/>
</dbReference>
<dbReference type="Gene3D" id="2.60.40.10">
    <property type="entry name" value="Immunoglobulins"/>
    <property type="match status" value="1"/>
</dbReference>
<dbReference type="EMBL" id="CP011390">
    <property type="protein sequence ID" value="ANE52790.1"/>
    <property type="molecule type" value="Genomic_DNA"/>
</dbReference>
<dbReference type="OrthoDB" id="9757650at2"/>
<evidence type="ECO:0000256" key="2">
    <source>
        <dbReference type="SAM" id="SignalP"/>
    </source>
</evidence>
<accession>A0A172U0E5</accession>
<keyword evidence="6" id="KW-1185">Reference proteome</keyword>
<dbReference type="InterPro" id="IPR011635">
    <property type="entry name" value="CARDB"/>
</dbReference>
<dbReference type="InterPro" id="IPR029030">
    <property type="entry name" value="Caspase-like_dom_sf"/>
</dbReference>
<evidence type="ECO:0000313" key="5">
    <source>
        <dbReference type="EMBL" id="ANE52790.1"/>
    </source>
</evidence>
<proteinExistence type="predicted"/>
<dbReference type="InterPro" id="IPR029031">
    <property type="entry name" value="Gingipain_N_sf"/>
</dbReference>
<gene>
    <name evidence="5" type="ORF">SY85_22235</name>
</gene>
<name>A0A172U0E5_9BACT</name>
<dbReference type="GO" id="GO:0008234">
    <property type="term" value="F:cysteine-type peptidase activity"/>
    <property type="evidence" value="ECO:0007669"/>
    <property type="project" value="InterPro"/>
</dbReference>
<dbReference type="Gene3D" id="2.60.40.4070">
    <property type="match status" value="1"/>
</dbReference>
<evidence type="ECO:0000259" key="3">
    <source>
        <dbReference type="Pfam" id="PF01364"/>
    </source>
</evidence>
<feature type="chain" id="PRO_5008001490" description="Gingipain domain-containing protein" evidence="2">
    <location>
        <begin position="19"/>
        <end position="1678"/>
    </location>
</feature>
<dbReference type="Proteomes" id="UP000077177">
    <property type="component" value="Chromosome"/>
</dbReference>
<feature type="signal peptide" evidence="2">
    <location>
        <begin position="1"/>
        <end position="18"/>
    </location>
</feature>
<dbReference type="PATRIC" id="fig|1492898.3.peg.4828"/>
<dbReference type="GO" id="GO:0006508">
    <property type="term" value="P:proteolysis"/>
    <property type="evidence" value="ECO:0007669"/>
    <property type="project" value="InterPro"/>
</dbReference>
<reference evidence="5 6" key="2">
    <citation type="journal article" date="2016" name="Int. J. Syst. Evol. Microbiol.">
        <title>Flavisolibacter tropicus sp. nov., isolated from tropical soil.</title>
        <authorList>
            <person name="Lee J.J."/>
            <person name="Kang M.S."/>
            <person name="Kim G.S."/>
            <person name="Lee C.S."/>
            <person name="Lim S."/>
            <person name="Lee J."/>
            <person name="Roh S.H."/>
            <person name="Kang H."/>
            <person name="Ha J.M."/>
            <person name="Bae S."/>
            <person name="Jung H.Y."/>
            <person name="Kim M.K."/>
        </authorList>
    </citation>
    <scope>NUCLEOTIDE SEQUENCE [LARGE SCALE GENOMIC DNA]</scope>
    <source>
        <strain evidence="5 6">LCS9</strain>
    </source>
</reference>
<evidence type="ECO:0000256" key="1">
    <source>
        <dbReference type="ARBA" id="ARBA00022729"/>
    </source>
</evidence>
<dbReference type="Gene3D" id="3.40.50.10390">
    <property type="entry name" value="Gingipain r, domain 1"/>
    <property type="match status" value="1"/>
</dbReference>
<keyword evidence="1 2" id="KW-0732">Signal</keyword>
<organism evidence="5 6">
    <name type="scientific">Flavisolibacter tropicus</name>
    <dbReference type="NCBI Taxonomy" id="1492898"/>
    <lineage>
        <taxon>Bacteria</taxon>
        <taxon>Pseudomonadati</taxon>
        <taxon>Bacteroidota</taxon>
        <taxon>Chitinophagia</taxon>
        <taxon>Chitinophagales</taxon>
        <taxon>Chitinophagaceae</taxon>
        <taxon>Flavisolibacter</taxon>
    </lineage>
</organism>
<dbReference type="RefSeq" id="WP_066407880.1">
    <property type="nucleotide sequence ID" value="NZ_CP011390.1"/>
</dbReference>
<evidence type="ECO:0008006" key="7">
    <source>
        <dbReference type="Google" id="ProtNLM"/>
    </source>
</evidence>
<feature type="domain" description="CARDB" evidence="4">
    <location>
        <begin position="779"/>
        <end position="888"/>
    </location>
</feature>
<dbReference type="InterPro" id="IPR001769">
    <property type="entry name" value="Gingipain"/>
</dbReference>
<feature type="domain" description="Gingipain" evidence="3">
    <location>
        <begin position="400"/>
        <end position="773"/>
    </location>
</feature>